<feature type="compositionally biased region" description="Polar residues" evidence="1">
    <location>
        <begin position="1"/>
        <end position="10"/>
    </location>
</feature>
<dbReference type="EMBL" id="JAQIZT010000015">
    <property type="protein sequence ID" value="KAJ6971077.1"/>
    <property type="molecule type" value="Genomic_DNA"/>
</dbReference>
<comment type="caution">
    <text evidence="2">The sequence shown here is derived from an EMBL/GenBank/DDBJ whole genome shotgun (WGS) entry which is preliminary data.</text>
</comment>
<reference evidence="2" key="1">
    <citation type="journal article" date="2023" name="Mol. Ecol. Resour.">
        <title>Chromosome-level genome assembly of a triploid poplar Populus alba 'Berolinensis'.</title>
        <authorList>
            <person name="Chen S."/>
            <person name="Yu Y."/>
            <person name="Wang X."/>
            <person name="Wang S."/>
            <person name="Zhang T."/>
            <person name="Zhou Y."/>
            <person name="He R."/>
            <person name="Meng N."/>
            <person name="Wang Y."/>
            <person name="Liu W."/>
            <person name="Liu Z."/>
            <person name="Liu J."/>
            <person name="Guo Q."/>
            <person name="Huang H."/>
            <person name="Sederoff R.R."/>
            <person name="Wang G."/>
            <person name="Qu G."/>
            <person name="Chen S."/>
        </authorList>
    </citation>
    <scope>NUCLEOTIDE SEQUENCE</scope>
    <source>
        <strain evidence="2">SC-2020</strain>
    </source>
</reference>
<proteinExistence type="predicted"/>
<sequence>MSDSQNSTLATFHGDDKMEEDSGSVGLIGEVVGLGDRIKEEQMHTGNKEHSLNSHDPVDHVCEPRPNTGNVFNCACVEMNSL</sequence>
<organism evidence="2 3">
    <name type="scientific">Populus alba x Populus x berolinensis</name>
    <dbReference type="NCBI Taxonomy" id="444605"/>
    <lineage>
        <taxon>Eukaryota</taxon>
        <taxon>Viridiplantae</taxon>
        <taxon>Streptophyta</taxon>
        <taxon>Embryophyta</taxon>
        <taxon>Tracheophyta</taxon>
        <taxon>Spermatophyta</taxon>
        <taxon>Magnoliopsida</taxon>
        <taxon>eudicotyledons</taxon>
        <taxon>Gunneridae</taxon>
        <taxon>Pentapetalae</taxon>
        <taxon>rosids</taxon>
        <taxon>fabids</taxon>
        <taxon>Malpighiales</taxon>
        <taxon>Salicaceae</taxon>
        <taxon>Saliceae</taxon>
        <taxon>Populus</taxon>
    </lineage>
</organism>
<accession>A0AAD6PX80</accession>
<feature type="region of interest" description="Disordered" evidence="1">
    <location>
        <begin position="1"/>
        <end position="24"/>
    </location>
</feature>
<evidence type="ECO:0000313" key="2">
    <source>
        <dbReference type="EMBL" id="KAJ6971077.1"/>
    </source>
</evidence>
<dbReference type="Proteomes" id="UP001164929">
    <property type="component" value="Chromosome 15"/>
</dbReference>
<evidence type="ECO:0000256" key="1">
    <source>
        <dbReference type="SAM" id="MobiDB-lite"/>
    </source>
</evidence>
<dbReference type="AlphaFoldDB" id="A0AAD6PX80"/>
<keyword evidence="3" id="KW-1185">Reference proteome</keyword>
<gene>
    <name evidence="2" type="ORF">NC653_035375</name>
</gene>
<name>A0AAD6PX80_9ROSI</name>
<protein>
    <submittedName>
        <fullName evidence="2">Uncharacterized protein</fullName>
    </submittedName>
</protein>
<evidence type="ECO:0000313" key="3">
    <source>
        <dbReference type="Proteomes" id="UP001164929"/>
    </source>
</evidence>